<dbReference type="InterPro" id="IPR036427">
    <property type="entry name" value="Bromodomain-like_sf"/>
</dbReference>
<organism evidence="5 6">
    <name type="scientific">Cyclocybe aegerita</name>
    <name type="common">Black poplar mushroom</name>
    <name type="synonym">Agrocybe aegerita</name>
    <dbReference type="NCBI Taxonomy" id="1973307"/>
    <lineage>
        <taxon>Eukaryota</taxon>
        <taxon>Fungi</taxon>
        <taxon>Dikarya</taxon>
        <taxon>Basidiomycota</taxon>
        <taxon>Agaricomycotina</taxon>
        <taxon>Agaricomycetes</taxon>
        <taxon>Agaricomycetidae</taxon>
        <taxon>Agaricales</taxon>
        <taxon>Agaricineae</taxon>
        <taxon>Bolbitiaceae</taxon>
        <taxon>Cyclocybe</taxon>
    </lineage>
</organism>
<dbReference type="PRINTS" id="PR00503">
    <property type="entry name" value="BROMODOMAIN"/>
</dbReference>
<dbReference type="CDD" id="cd04369">
    <property type="entry name" value="Bromodomain"/>
    <property type="match status" value="1"/>
</dbReference>
<feature type="region of interest" description="Disordered" evidence="3">
    <location>
        <begin position="44"/>
        <end position="75"/>
    </location>
</feature>
<evidence type="ECO:0000259" key="4">
    <source>
        <dbReference type="PROSITE" id="PS50014"/>
    </source>
</evidence>
<dbReference type="Proteomes" id="UP000467700">
    <property type="component" value="Unassembled WGS sequence"/>
</dbReference>
<accession>A0A8S0XS14</accession>
<dbReference type="Pfam" id="PF00439">
    <property type="entry name" value="Bromodomain"/>
    <property type="match status" value="1"/>
</dbReference>
<dbReference type="PROSITE" id="PS50014">
    <property type="entry name" value="BROMODOMAIN_2"/>
    <property type="match status" value="1"/>
</dbReference>
<feature type="region of interest" description="Disordered" evidence="3">
    <location>
        <begin position="852"/>
        <end position="930"/>
    </location>
</feature>
<feature type="compositionally biased region" description="Polar residues" evidence="3">
    <location>
        <begin position="371"/>
        <end position="384"/>
    </location>
</feature>
<sequence>MDEGTQSFSPFHNQPESPKIYLPKPATSGLTLVIPSLKSLKAAQSTKNSKQRAASISISTPTYPDVDTQEKKPPRPIKLKPLKEVLAKLIAQIKKKDDYAFFLKPVDVANVQGYSDIIKRPMDFGTMTQKVNKGKYRSLEEFASDFKLVTSNAKIFNPPNTLYHTEADRIEAWGLEHISKASSTVIQYETDWNIDIEKDEDPLVNVDNDDDDVAATPMDVDNSSSLRERSVSVASQPQPGPSSRRGPRGPYKKQGQGAPAPTFSETLDPDGGLPGSKDGLGAFPPGSDWAKTMVALKLKGKKYKTKKERLRIEREGPPLLPDGSLDYTEMEDPFSVLSFFVPEPLSRPQLVPLYPPLYNPPPPPLPPQLASEPSTSQTPQTPARSTPVPTSASVPPPASASRQSVFPAATSIGPDHVPPDVPFLQQQQRPSGTANGKASSSTAAQPRRRHWTINRNASSRQKGKERDDELTQDGPVELPPWQMPREAHATDFGSFAALAGALAEEMKKRGISSTSLPNGVEKDKDKEGLDQEVSFDLIRSSVDCEAIVKEREEKGKQAVASVVTTGSREGAVLGSAYWTDQRAAEAEEYLRDVVYGGADGFAYVRSLAEFTDGRCYYVEDPSSSSVKPSPQTNVLGMPLSEWVVQNIVDPLTDGRHSLLRETALELARQQNSKPPIDPMKDPRDGTVASQVAASLHFSPYALVALSALLQIRIHKIDMGSLIKTPNELFLSEEEWAGKGLKEKRRLRLQKAKQEAEAAAKRAKAKVEGEPMELEEAEQTWAGVDASLGGKDRLNGRLEYEAEGPEELMEVLDYVANVIIELDCRNRVAREGGHIGSVGPDAEKKPTVATSAVNGFGTGLHGEKASGSGSSSVGGTADANGADVIMASDDDERDDHDKDEGADAAADDTSMTKDREQGQTQAMSQPTSRKVQAGVVGVGVGAGSIGGGAGDGGAMSEEDPGIRNLRLNLLALAKRAPLDTIARLPKDLVPEHIRHFVPTLGSSGWLAV</sequence>
<comment type="caution">
    <text evidence="5">The sequence shown here is derived from an EMBL/GenBank/DDBJ whole genome shotgun (WGS) entry which is preliminary data.</text>
</comment>
<proteinExistence type="predicted"/>
<name>A0A8S0XS14_CYCAE</name>
<dbReference type="PANTHER" id="PTHR22881">
    <property type="entry name" value="BROMODOMAIN CONTAINING PROTEIN"/>
    <property type="match status" value="1"/>
</dbReference>
<reference evidence="5 6" key="1">
    <citation type="submission" date="2020-01" db="EMBL/GenBank/DDBJ databases">
        <authorList>
            <person name="Gupta K D."/>
        </authorList>
    </citation>
    <scope>NUCLEOTIDE SEQUENCE [LARGE SCALE GENOMIC DNA]</scope>
</reference>
<dbReference type="InterPro" id="IPR051831">
    <property type="entry name" value="Bromodomain_contain_prot"/>
</dbReference>
<feature type="compositionally biased region" description="Acidic residues" evidence="3">
    <location>
        <begin position="199"/>
        <end position="213"/>
    </location>
</feature>
<dbReference type="Gene3D" id="1.20.920.10">
    <property type="entry name" value="Bromodomain-like"/>
    <property type="match status" value="1"/>
</dbReference>
<dbReference type="AlphaFoldDB" id="A0A8S0XS14"/>
<feature type="compositionally biased region" description="Low complexity" evidence="3">
    <location>
        <begin position="865"/>
        <end position="874"/>
    </location>
</feature>
<feature type="compositionally biased region" description="Polar residues" evidence="3">
    <location>
        <begin position="44"/>
        <end position="62"/>
    </location>
</feature>
<protein>
    <recommendedName>
        <fullName evidence="4">Bromo domain-containing protein</fullName>
    </recommendedName>
</protein>
<evidence type="ECO:0000256" key="1">
    <source>
        <dbReference type="ARBA" id="ARBA00023117"/>
    </source>
</evidence>
<feature type="region of interest" description="Disordered" evidence="3">
    <location>
        <begin position="307"/>
        <end position="326"/>
    </location>
</feature>
<feature type="domain" description="Bromo" evidence="4">
    <location>
        <begin position="94"/>
        <end position="164"/>
    </location>
</feature>
<gene>
    <name evidence="5" type="ORF">AAE3_LOCUS6813</name>
</gene>
<feature type="compositionally biased region" description="Low complexity" evidence="3">
    <location>
        <begin position="235"/>
        <end position="244"/>
    </location>
</feature>
<feature type="compositionally biased region" description="Polar residues" evidence="3">
    <location>
        <begin position="1"/>
        <end position="16"/>
    </location>
</feature>
<dbReference type="SUPFAM" id="SSF47370">
    <property type="entry name" value="Bromodomain"/>
    <property type="match status" value="1"/>
</dbReference>
<feature type="compositionally biased region" description="Polar residues" evidence="3">
    <location>
        <begin position="917"/>
        <end position="929"/>
    </location>
</feature>
<dbReference type="GO" id="GO:0006357">
    <property type="term" value="P:regulation of transcription by RNA polymerase II"/>
    <property type="evidence" value="ECO:0007669"/>
    <property type="project" value="TreeGrafter"/>
</dbReference>
<evidence type="ECO:0000256" key="3">
    <source>
        <dbReference type="SAM" id="MobiDB-lite"/>
    </source>
</evidence>
<keyword evidence="6" id="KW-1185">Reference proteome</keyword>
<dbReference type="PANTHER" id="PTHR22881:SF27">
    <property type="entry name" value="BROMODOMAIN CONTAINING 7_9"/>
    <property type="match status" value="1"/>
</dbReference>
<dbReference type="EMBL" id="CACVBS010000045">
    <property type="protein sequence ID" value="CAA7264461.1"/>
    <property type="molecule type" value="Genomic_DNA"/>
</dbReference>
<dbReference type="GO" id="GO:0005634">
    <property type="term" value="C:nucleus"/>
    <property type="evidence" value="ECO:0007669"/>
    <property type="project" value="TreeGrafter"/>
</dbReference>
<dbReference type="SMART" id="SM00297">
    <property type="entry name" value="BROMO"/>
    <property type="match status" value="1"/>
</dbReference>
<feature type="region of interest" description="Disordered" evidence="3">
    <location>
        <begin position="199"/>
        <end position="284"/>
    </location>
</feature>
<dbReference type="OrthoDB" id="21449at2759"/>
<evidence type="ECO:0000313" key="5">
    <source>
        <dbReference type="EMBL" id="CAA7264461.1"/>
    </source>
</evidence>
<feature type="compositionally biased region" description="Polar residues" evidence="3">
    <location>
        <begin position="424"/>
        <end position="444"/>
    </location>
</feature>
<dbReference type="InterPro" id="IPR001487">
    <property type="entry name" value="Bromodomain"/>
</dbReference>
<feature type="region of interest" description="Disordered" evidence="3">
    <location>
        <begin position="350"/>
        <end position="482"/>
    </location>
</feature>
<dbReference type="GO" id="GO:0006325">
    <property type="term" value="P:chromatin organization"/>
    <property type="evidence" value="ECO:0007669"/>
    <property type="project" value="UniProtKB-ARBA"/>
</dbReference>
<evidence type="ECO:0000313" key="6">
    <source>
        <dbReference type="Proteomes" id="UP000467700"/>
    </source>
</evidence>
<evidence type="ECO:0000256" key="2">
    <source>
        <dbReference type="PROSITE-ProRule" id="PRU00035"/>
    </source>
</evidence>
<feature type="compositionally biased region" description="Pro residues" evidence="3">
    <location>
        <begin position="353"/>
        <end position="367"/>
    </location>
</feature>
<feature type="region of interest" description="Disordered" evidence="3">
    <location>
        <begin position="1"/>
        <end position="23"/>
    </location>
</feature>
<keyword evidence="1 2" id="KW-0103">Bromodomain</keyword>